<dbReference type="NCBIfam" id="TIGR02386">
    <property type="entry name" value="rpoC_TIGR"/>
    <property type="match status" value="1"/>
</dbReference>
<feature type="binding site" evidence="7">
    <location>
        <position position="56"/>
    </location>
    <ligand>
        <name>Zn(2+)</name>
        <dbReference type="ChEBI" id="CHEBI:29105"/>
        <label>1</label>
    </ligand>
</feature>
<keyword evidence="7" id="KW-0862">Zinc</keyword>
<dbReference type="GO" id="GO:0003899">
    <property type="term" value="F:DNA-directed RNA polymerase activity"/>
    <property type="evidence" value="ECO:0007669"/>
    <property type="project" value="UniProtKB-UniRule"/>
</dbReference>
<accession>A0AAU7QS59</accession>
<dbReference type="InterPro" id="IPR007080">
    <property type="entry name" value="RNA_pol_Rpb1_1"/>
</dbReference>
<evidence type="ECO:0000256" key="5">
    <source>
        <dbReference type="ARBA" id="ARBA00023163"/>
    </source>
</evidence>
<dbReference type="PANTHER" id="PTHR19376">
    <property type="entry name" value="DNA-DIRECTED RNA POLYMERASE"/>
    <property type="match status" value="1"/>
</dbReference>
<dbReference type="Pfam" id="PF00623">
    <property type="entry name" value="RNA_pol_Rpb1_2"/>
    <property type="match status" value="2"/>
</dbReference>
<dbReference type="HAMAP" id="MF_01322">
    <property type="entry name" value="RNApol_bact_RpoC"/>
    <property type="match status" value="1"/>
</dbReference>
<evidence type="ECO:0000256" key="6">
    <source>
        <dbReference type="ARBA" id="ARBA00048552"/>
    </source>
</evidence>
<dbReference type="Pfam" id="PF04998">
    <property type="entry name" value="RNA_pol_Rpb1_5"/>
    <property type="match status" value="1"/>
</dbReference>
<dbReference type="GO" id="GO:0006351">
    <property type="term" value="P:DNA-templated transcription"/>
    <property type="evidence" value="ECO:0007669"/>
    <property type="project" value="UniProtKB-UniRule"/>
</dbReference>
<feature type="binding site" evidence="7">
    <location>
        <position position="852"/>
    </location>
    <ligand>
        <name>Zn(2+)</name>
        <dbReference type="ChEBI" id="CHEBI:29105"/>
        <label>2</label>
    </ligand>
</feature>
<comment type="function">
    <text evidence="7 8">DNA-dependent RNA polymerase catalyzes the transcription of DNA into RNA using the four ribonucleoside triphosphates as substrates.</text>
</comment>
<evidence type="ECO:0000259" key="9">
    <source>
        <dbReference type="SMART" id="SM00663"/>
    </source>
</evidence>
<dbReference type="GO" id="GO:0000428">
    <property type="term" value="C:DNA-directed RNA polymerase complex"/>
    <property type="evidence" value="ECO:0007669"/>
    <property type="project" value="UniProtKB-KW"/>
</dbReference>
<evidence type="ECO:0000256" key="8">
    <source>
        <dbReference type="RuleBase" id="RU004279"/>
    </source>
</evidence>
<dbReference type="InterPro" id="IPR012754">
    <property type="entry name" value="DNA-dir_RpoC_beta_prime_bact"/>
</dbReference>
<dbReference type="Pfam" id="PF04997">
    <property type="entry name" value="RNA_pol_Rpb1_1"/>
    <property type="match status" value="1"/>
</dbReference>
<comment type="subunit">
    <text evidence="7">The RNAP catalytic core consists of 2 alpha, 1 beta, 1 beta' and 1 omega subunit. When a sigma factor is associated with the core the holoenzyme is formed, which can initiate transcription.</text>
</comment>
<proteinExistence type="inferred from homology"/>
<keyword evidence="2 7" id="KW-0808">Transferase</keyword>
<reference evidence="10" key="1">
    <citation type="submission" date="2024-06" db="EMBL/GenBank/DDBJ databases">
        <title>Diversity, functionality, and evolutionary history of bacterial symbionts in false click beetles (Coleoptera, Throscidae).</title>
        <authorList>
            <person name="Wierz J.C."/>
            <person name="Malm H."/>
            <person name="Kaltenpoth M."/>
            <person name="Engl T."/>
        </authorList>
    </citation>
    <scope>NUCLEOTIDE SEQUENCE</scope>
    <source>
        <strain evidence="10">AspAUS03</strain>
    </source>
</reference>
<feature type="binding site" evidence="7">
    <location>
        <position position="74"/>
    </location>
    <ligand>
        <name>Zn(2+)</name>
        <dbReference type="ChEBI" id="CHEBI:29105"/>
        <label>1</label>
    </ligand>
</feature>
<dbReference type="GO" id="GO:0003677">
    <property type="term" value="F:DNA binding"/>
    <property type="evidence" value="ECO:0007669"/>
    <property type="project" value="UniProtKB-UniRule"/>
</dbReference>
<evidence type="ECO:0000313" key="10">
    <source>
        <dbReference type="EMBL" id="XBT18824.1"/>
    </source>
</evidence>
<dbReference type="Gene3D" id="2.40.40.20">
    <property type="match status" value="1"/>
</dbReference>
<evidence type="ECO:0000256" key="4">
    <source>
        <dbReference type="ARBA" id="ARBA00022723"/>
    </source>
</evidence>
<feature type="binding site" evidence="7">
    <location>
        <position position="844"/>
    </location>
    <ligand>
        <name>Zn(2+)</name>
        <dbReference type="ChEBI" id="CHEBI:29105"/>
        <label>2</label>
    </ligand>
</feature>
<keyword evidence="7" id="KW-0460">Magnesium</keyword>
<feature type="binding site" evidence="7">
    <location>
        <position position="450"/>
    </location>
    <ligand>
        <name>Mg(2+)</name>
        <dbReference type="ChEBI" id="CHEBI:18420"/>
    </ligand>
</feature>
<dbReference type="Gene3D" id="1.10.1790.20">
    <property type="match status" value="1"/>
</dbReference>
<gene>
    <name evidence="7 10" type="primary">rpoC</name>
    <name evidence="10" type="ORF">ABPD24_00715</name>
</gene>
<dbReference type="GO" id="GO:0008270">
    <property type="term" value="F:zinc ion binding"/>
    <property type="evidence" value="ECO:0007669"/>
    <property type="project" value="UniProtKB-UniRule"/>
</dbReference>
<comment type="catalytic activity">
    <reaction evidence="6 7 8">
        <text>RNA(n) + a ribonucleoside 5'-triphosphate = RNA(n+1) + diphosphate</text>
        <dbReference type="Rhea" id="RHEA:21248"/>
        <dbReference type="Rhea" id="RHEA-COMP:14527"/>
        <dbReference type="Rhea" id="RHEA-COMP:17342"/>
        <dbReference type="ChEBI" id="CHEBI:33019"/>
        <dbReference type="ChEBI" id="CHEBI:61557"/>
        <dbReference type="ChEBI" id="CHEBI:140395"/>
        <dbReference type="EC" id="2.7.7.6"/>
    </reaction>
</comment>
<feature type="binding site" evidence="7">
    <location>
        <position position="58"/>
    </location>
    <ligand>
        <name>Zn(2+)</name>
        <dbReference type="ChEBI" id="CHEBI:29105"/>
        <label>1</label>
    </ligand>
</feature>
<dbReference type="InterPro" id="IPR045867">
    <property type="entry name" value="DNA-dir_RpoC_beta_prime"/>
</dbReference>
<dbReference type="Gene3D" id="1.10.132.30">
    <property type="match status" value="1"/>
</dbReference>
<dbReference type="InterPro" id="IPR007081">
    <property type="entry name" value="RNA_pol_Rpb1_5"/>
</dbReference>
<comment type="cofactor">
    <cofactor evidence="7">
        <name>Zn(2+)</name>
        <dbReference type="ChEBI" id="CHEBI:29105"/>
    </cofactor>
    <text evidence="7">Binds 2 Zn(2+) ions per subunit.</text>
</comment>
<dbReference type="InterPro" id="IPR042102">
    <property type="entry name" value="RNA_pol_Rpb1_3_sf"/>
</dbReference>
<dbReference type="EMBL" id="CP157897">
    <property type="protein sequence ID" value="XBT18824.1"/>
    <property type="molecule type" value="Genomic_DNA"/>
</dbReference>
<name>A0AAU7QS59_9FLAO</name>
<sequence>MKVNKIIIKLLSSKKNLERSKGEVKNVNTINYKTHKPEIGGLFCERIFGPIKDYECHCGKYDKKIYKNIICNQCGVEIIKKRYRRKRFGHIKLAVPVVHIWYFKNLPSKISYLLNLSIKKLNNIIYYNKYIILKRSFLKNKYKKFSLLNQKEFNKINIKYIKKKSNINISIGASAILSLLKRININKLYFKIRKKALLENSVFYKRKILKRLKILKLFKTGVKRGNKLTNLIIKILPVIPPDLRPIIFLEDNKFASSDLNIFYKKIIIRNNRLKKIIKLKAPKVMIINDKRLLQESVDDLFDNSSNKNKKKKYFKSLSDLLKGKKGRFRFNLLGKRVDYSGRSVIVTNPKLKLFECKISKDIAIELYKPFIIKELLRNNKNFNLRLINKLFKKRKKIIYCYLKYIIVNYPILLNRAPTLHRLSMQAFYPQLTNKKVIELHPLVCTAFNADFDGDQMAIHLPISEKAILETKILMASTQHILNISNGDPIVVPSQDMLLGLYYLTKKNNIKKNIIFSSYKEVVVAYNNHIVNVHDNVKYYIKNNIIKTTVGRIFFNYLLPKNINYINKLLKKNILKLIIKKIFLKNTINVVINFLDNIKKIGFYYSYKGGLSFGLDNIKIPKEKYNIVENNLKYSNIINEKYNNGFISKFEKINEIINIWSNSTNKITKLIIKNIKKDNIGFNSLYMMLDSGARGSEDQLKQILGIRGLITKPQKNMNNKINIIENPITSNFLEGLSVLEYFLSTHGSRKGLADTALKTADAGYLTRRLVDCSQNVIIKHYDCKTVNGLIIHNITKNIIGLFIILGVKFNNKFLIRNNQIITKKIYKKLKKYKIKHIYVRSILKCMLKDDCICIKCYGINLSTNKLINLGESVGVIAAQSIGEPGTQLTLKTFHLGGTIKNILKKNYILSKYKGIIKYKNLDYIKKNNKLISISKLSYLYIYNNKKIIYKTKILYGYFLYKKSNEYVNIKDKIYSWDPYNYIIYSKYKGYIVYKNLIKNFSYKIIINKLTGYEDKIINKIKKKKDIPYLLLINKNKKQKINLYYGYHLLINNKKFIKKGTPIIKIPKISLNYDDITGGLSKLSELFEVKKNKNESNVAEINGIIKYGKIERNYRIIKIISKLGVQKKYNIKLYKKLLFQENDYVKFGEKITDGLINLNDLLYIKGFNYFQNALIKKLQYIYNLQGVNINNKHFEIIIKQMLKFVLIIKTGDNQLLNNTVMSKEKFLKYNKNILKKSIILNSGDSKIFKNKMLIDTYKIKFENYFLKLNNKKIVKYRKSKPSISRLIIKGISKSALKNKSFISSASFQETIKILNKFSISNKIDNLLGLKENVVIGNLIPSGTGFKE</sequence>
<dbReference type="Pfam" id="PF05000">
    <property type="entry name" value="RNA_pol_Rpb1_4"/>
    <property type="match status" value="1"/>
</dbReference>
<dbReference type="InterPro" id="IPR000722">
    <property type="entry name" value="RNA_pol_asu"/>
</dbReference>
<dbReference type="Gene3D" id="1.10.40.90">
    <property type="match status" value="1"/>
</dbReference>
<feature type="binding site" evidence="7">
    <location>
        <position position="454"/>
    </location>
    <ligand>
        <name>Mg(2+)</name>
        <dbReference type="ChEBI" id="CHEBI:18420"/>
    </ligand>
</feature>
<dbReference type="PANTHER" id="PTHR19376:SF54">
    <property type="entry name" value="DNA-DIRECTED RNA POLYMERASE SUBUNIT BETA"/>
    <property type="match status" value="1"/>
</dbReference>
<dbReference type="Gene3D" id="1.10.274.100">
    <property type="entry name" value="RNA polymerase Rpb1, domain 3"/>
    <property type="match status" value="1"/>
</dbReference>
<comment type="cofactor">
    <cofactor evidence="7">
        <name>Mg(2+)</name>
        <dbReference type="ChEBI" id="CHEBI:18420"/>
    </cofactor>
    <text evidence="7">Binds 1 Mg(2+) ion per subunit.</text>
</comment>
<dbReference type="Gene3D" id="2.40.50.100">
    <property type="match status" value="3"/>
</dbReference>
<dbReference type="InterPro" id="IPR038120">
    <property type="entry name" value="Rpb1_funnel_sf"/>
</dbReference>
<keyword evidence="3 7" id="KW-0548">Nucleotidyltransferase</keyword>
<protein>
    <recommendedName>
        <fullName evidence="7">DNA-directed RNA polymerase subunit beta'</fullName>
        <shortName evidence="7">RNAP subunit beta'</shortName>
        <ecNumber evidence="7">2.7.7.6</ecNumber>
    </recommendedName>
    <alternativeName>
        <fullName evidence="7">RNA polymerase subunit beta'</fullName>
    </alternativeName>
    <alternativeName>
        <fullName evidence="7">Transcriptase subunit beta'</fullName>
    </alternativeName>
</protein>
<dbReference type="EC" id="2.7.7.6" evidence="7"/>
<evidence type="ECO:0000256" key="1">
    <source>
        <dbReference type="ARBA" id="ARBA00022478"/>
    </source>
</evidence>
<dbReference type="Gene3D" id="4.10.860.120">
    <property type="entry name" value="RNA polymerase II, clamp domain"/>
    <property type="match status" value="1"/>
</dbReference>
<feature type="domain" description="RNA polymerase N-terminal" evidence="9">
    <location>
        <begin position="229"/>
        <end position="504"/>
    </location>
</feature>
<dbReference type="SUPFAM" id="SSF64484">
    <property type="entry name" value="beta and beta-prime subunits of DNA dependent RNA-polymerase"/>
    <property type="match status" value="1"/>
</dbReference>
<keyword evidence="4 7" id="KW-0479">Metal-binding</keyword>
<evidence type="ECO:0000256" key="3">
    <source>
        <dbReference type="ARBA" id="ARBA00022695"/>
    </source>
</evidence>
<dbReference type="InterPro" id="IPR007083">
    <property type="entry name" value="RNA_pol_Rpb1_4"/>
</dbReference>
<feature type="binding site" evidence="7">
    <location>
        <position position="782"/>
    </location>
    <ligand>
        <name>Zn(2+)</name>
        <dbReference type="ChEBI" id="CHEBI:29105"/>
        <label>2</label>
    </ligand>
</feature>
<dbReference type="GO" id="GO:0000287">
    <property type="term" value="F:magnesium ion binding"/>
    <property type="evidence" value="ECO:0007669"/>
    <property type="project" value="UniProtKB-UniRule"/>
</dbReference>
<keyword evidence="1 7" id="KW-0240">DNA-directed RNA polymerase</keyword>
<dbReference type="SMART" id="SM00663">
    <property type="entry name" value="RPOLA_N"/>
    <property type="match status" value="1"/>
</dbReference>
<dbReference type="InterPro" id="IPR006592">
    <property type="entry name" value="RNA_pol_N"/>
</dbReference>
<dbReference type="InterPro" id="IPR044893">
    <property type="entry name" value="RNA_pol_Rpb1_clamp_domain"/>
</dbReference>
<evidence type="ECO:0000256" key="2">
    <source>
        <dbReference type="ARBA" id="ARBA00022679"/>
    </source>
</evidence>
<dbReference type="Gene3D" id="1.10.150.390">
    <property type="match status" value="1"/>
</dbReference>
<dbReference type="InterPro" id="IPR007066">
    <property type="entry name" value="RNA_pol_Rpb1_3"/>
</dbReference>
<feature type="binding site" evidence="7">
    <location>
        <position position="452"/>
    </location>
    <ligand>
        <name>Mg(2+)</name>
        <dbReference type="ChEBI" id="CHEBI:18420"/>
    </ligand>
</feature>
<feature type="binding site" evidence="7">
    <location>
        <position position="855"/>
    </location>
    <ligand>
        <name>Zn(2+)</name>
        <dbReference type="ChEBI" id="CHEBI:29105"/>
        <label>2</label>
    </ligand>
</feature>
<comment type="similarity">
    <text evidence="7 8">Belongs to the RNA polymerase beta' chain family.</text>
</comment>
<feature type="binding site" evidence="7">
    <location>
        <position position="71"/>
    </location>
    <ligand>
        <name>Zn(2+)</name>
        <dbReference type="ChEBI" id="CHEBI:29105"/>
        <label>1</label>
    </ligand>
</feature>
<dbReference type="Pfam" id="PF04983">
    <property type="entry name" value="RNA_pol_Rpb1_3"/>
    <property type="match status" value="1"/>
</dbReference>
<organism evidence="10">
    <name type="scientific">Candidatus Shikimatogenerans sp. AspAUS03</name>
    <dbReference type="NCBI Taxonomy" id="3158563"/>
    <lineage>
        <taxon>Bacteria</taxon>
        <taxon>Pseudomonadati</taxon>
        <taxon>Bacteroidota</taxon>
        <taxon>Flavobacteriia</taxon>
        <taxon>Flavobacteriales</taxon>
        <taxon>Candidatus Shikimatogenerans</taxon>
    </lineage>
</organism>
<evidence type="ECO:0000256" key="7">
    <source>
        <dbReference type="HAMAP-Rule" id="MF_01322"/>
    </source>
</evidence>
<keyword evidence="5 7" id="KW-0804">Transcription</keyword>